<dbReference type="Pfam" id="PF21349">
    <property type="entry name" value="RUBY_RBDX"/>
    <property type="match status" value="1"/>
</dbReference>
<comment type="caution">
    <text evidence="9">The sequence shown here is derived from an EMBL/GenBank/DDBJ whole genome shotgun (WGS) entry which is preliminary data.</text>
</comment>
<evidence type="ECO:0000313" key="9">
    <source>
        <dbReference type="EMBL" id="EMS77492.1"/>
    </source>
</evidence>
<dbReference type="Pfam" id="PF02770">
    <property type="entry name" value="Acyl-CoA_dh_M"/>
    <property type="match status" value="1"/>
</dbReference>
<dbReference type="FunFam" id="2.40.110.10:FF:000001">
    <property type="entry name" value="Acyl-CoA dehydrogenase, mitochondrial"/>
    <property type="match status" value="1"/>
</dbReference>
<evidence type="ECO:0000256" key="5">
    <source>
        <dbReference type="ARBA" id="ARBA00022827"/>
    </source>
</evidence>
<comment type="subunit">
    <text evidence="3">Homotetramer.</text>
</comment>
<dbReference type="InterPro" id="IPR048574">
    <property type="entry name" value="RUBY_RBDX"/>
</dbReference>
<comment type="cofactor">
    <cofactor evidence="1 7">
        <name>FAD</name>
        <dbReference type="ChEBI" id="CHEBI:57692"/>
    </cofactor>
</comment>
<dbReference type="Gene3D" id="1.20.140.10">
    <property type="entry name" value="Butyryl-CoA Dehydrogenase, subunit A, domain 3"/>
    <property type="match status" value="1"/>
</dbReference>
<dbReference type="Proteomes" id="UP000014216">
    <property type="component" value="Unassembled WGS sequence"/>
</dbReference>
<dbReference type="AlphaFoldDB" id="S0FZT3"/>
<dbReference type="Pfam" id="PF02771">
    <property type="entry name" value="Acyl-CoA_dh_N"/>
    <property type="match status" value="1"/>
</dbReference>
<comment type="similarity">
    <text evidence="2 7">Belongs to the acyl-CoA dehydrogenase family.</text>
</comment>
<dbReference type="SUPFAM" id="SSF47203">
    <property type="entry name" value="Acyl-CoA dehydrogenase C-terminal domain-like"/>
    <property type="match status" value="1"/>
</dbReference>
<evidence type="ECO:0000256" key="7">
    <source>
        <dbReference type="RuleBase" id="RU362125"/>
    </source>
</evidence>
<dbReference type="PANTHER" id="PTHR43884:SF12">
    <property type="entry name" value="ISOVALERYL-COA DEHYDROGENASE, MITOCHONDRIAL-RELATED"/>
    <property type="match status" value="1"/>
</dbReference>
<dbReference type="InterPro" id="IPR006091">
    <property type="entry name" value="Acyl-CoA_Oxase/DH_mid-dom"/>
</dbReference>
<gene>
    <name evidence="9" type="primary">acd</name>
    <name evidence="9" type="ORF">Dpo_15c00680</name>
</gene>
<keyword evidence="5 7" id="KW-0274">FAD</keyword>
<keyword evidence="6 7" id="KW-0560">Oxidoreductase</keyword>
<feature type="domain" description="Rubredoxin-like" evidence="8">
    <location>
        <begin position="403"/>
        <end position="437"/>
    </location>
</feature>
<dbReference type="Gene3D" id="1.10.540.10">
    <property type="entry name" value="Acyl-CoA dehydrogenase/oxidase, N-terminal domain"/>
    <property type="match status" value="1"/>
</dbReference>
<dbReference type="FunFam" id="1.20.140.10:FF:000011">
    <property type="entry name" value="Medium-chain specific acyl-CoA dehydrogenase, mitochondrial"/>
    <property type="match status" value="1"/>
</dbReference>
<evidence type="ECO:0000256" key="1">
    <source>
        <dbReference type="ARBA" id="ARBA00001974"/>
    </source>
</evidence>
<dbReference type="Pfam" id="PF00441">
    <property type="entry name" value="Acyl-CoA_dh_1"/>
    <property type="match status" value="1"/>
</dbReference>
<accession>S0FZT3</accession>
<keyword evidence="4 7" id="KW-0285">Flavoprotein</keyword>
<dbReference type="GO" id="GO:0005506">
    <property type="term" value="F:iron ion binding"/>
    <property type="evidence" value="ECO:0007669"/>
    <property type="project" value="InterPro"/>
</dbReference>
<evidence type="ECO:0000259" key="8">
    <source>
        <dbReference type="PROSITE" id="PS50903"/>
    </source>
</evidence>
<evidence type="ECO:0000256" key="6">
    <source>
        <dbReference type="ARBA" id="ARBA00023002"/>
    </source>
</evidence>
<evidence type="ECO:0000256" key="2">
    <source>
        <dbReference type="ARBA" id="ARBA00009347"/>
    </source>
</evidence>
<sequence length="443" mass="49229">MLNFQLSDTQKEIRSNARRFALKEVLPKAWQYDEKDQTPMDVLEKAFHVGVMNSDIPKAYGGKGYGLLEGALITEEISAACPGIATSIFDNSLGMEPIILSDNETAKQKYLTDIAKNFKLICFATSEAFMGSDVSGIRCRAKKEGDDYILNGTKFWITNGGIADYMTIFATVDPDKKHDGICAFVVEKEWEGVAVGKPIPKMGQRCSNTAGLSFHNVRVPAENVIAEPGKGFMLAMKTFSRTRPMIGAFAVGAARSAMEFAISYVKKRKAFGTPIVNFQSLQFKIAEMFQKIETARLLVHKGAWEADNLPDPTISASVAKMYATEAAWEVVDEALQILGGFGYTQMFPVEKLMRDIRLYRIYEGTSEIQRMILAGHALNTYEPVMPDLSEFPVSKDKPLEKDAGIWRCSMCGHVHYGEEPPETCPVCLFPRGAFKLYGHDSHE</sequence>
<dbReference type="GO" id="GO:0016937">
    <property type="term" value="F:short-chain fatty acyl-CoA dehydrogenase activity"/>
    <property type="evidence" value="ECO:0007669"/>
    <property type="project" value="UniProtKB-EC"/>
</dbReference>
<evidence type="ECO:0000256" key="3">
    <source>
        <dbReference type="ARBA" id="ARBA00011881"/>
    </source>
</evidence>
<dbReference type="EMBL" id="APJX01000015">
    <property type="protein sequence ID" value="EMS77492.1"/>
    <property type="molecule type" value="Genomic_DNA"/>
</dbReference>
<dbReference type="OrthoDB" id="9765339at2"/>
<evidence type="ECO:0000313" key="10">
    <source>
        <dbReference type="Proteomes" id="UP000014216"/>
    </source>
</evidence>
<keyword evidence="10" id="KW-1185">Reference proteome</keyword>
<dbReference type="InterPro" id="IPR037069">
    <property type="entry name" value="AcylCoA_DH/ox_N_sf"/>
</dbReference>
<dbReference type="SUPFAM" id="SSF56645">
    <property type="entry name" value="Acyl-CoA dehydrogenase NM domain-like"/>
    <property type="match status" value="1"/>
</dbReference>
<dbReference type="InterPro" id="IPR013786">
    <property type="entry name" value="AcylCoA_DH/ox_N"/>
</dbReference>
<dbReference type="RefSeq" id="WP_006968567.1">
    <property type="nucleotide sequence ID" value="NZ_APJX01000015.1"/>
</dbReference>
<dbReference type="InterPro" id="IPR036250">
    <property type="entry name" value="AcylCo_DH-like_C"/>
</dbReference>
<dbReference type="Gene3D" id="2.20.28.10">
    <property type="match status" value="1"/>
</dbReference>
<organism evidence="9 10">
    <name type="scientific">Desulfotignum phosphitoxidans DSM 13687</name>
    <dbReference type="NCBI Taxonomy" id="1286635"/>
    <lineage>
        <taxon>Bacteria</taxon>
        <taxon>Pseudomonadati</taxon>
        <taxon>Thermodesulfobacteriota</taxon>
        <taxon>Desulfobacteria</taxon>
        <taxon>Desulfobacterales</taxon>
        <taxon>Desulfobacteraceae</taxon>
        <taxon>Desulfotignum</taxon>
    </lineage>
</organism>
<dbReference type="Gene3D" id="2.40.110.10">
    <property type="entry name" value="Butyryl-CoA Dehydrogenase, subunit A, domain 2"/>
    <property type="match status" value="1"/>
</dbReference>
<dbReference type="InterPro" id="IPR024934">
    <property type="entry name" value="Rubredoxin-like_dom"/>
</dbReference>
<protein>
    <submittedName>
        <fullName evidence="9">Short chain specific acyl-CoA dehydrogenase/butyryl CoA dehydrogenase Acd</fullName>
        <ecNumber evidence="9">1.3.8.1</ecNumber>
    </submittedName>
</protein>
<dbReference type="PROSITE" id="PS50903">
    <property type="entry name" value="RUBREDOXIN_LIKE"/>
    <property type="match status" value="1"/>
</dbReference>
<name>S0FZT3_9BACT</name>
<reference evidence="9 10" key="1">
    <citation type="journal article" date="2013" name="Genome Announc.">
        <title>Draft Genome Sequence of Desulfotignum phosphitoxidans DSM 13687 Strain FiPS-3.</title>
        <authorList>
            <person name="Poehlein A."/>
            <person name="Daniel R."/>
            <person name="Simeonova D.D."/>
        </authorList>
    </citation>
    <scope>NUCLEOTIDE SEQUENCE [LARGE SCALE GENOMIC DNA]</scope>
    <source>
        <strain evidence="9 10">DSM 13687</strain>
    </source>
</reference>
<dbReference type="SUPFAM" id="SSF57802">
    <property type="entry name" value="Rubredoxin-like"/>
    <property type="match status" value="1"/>
</dbReference>
<proteinExistence type="inferred from homology"/>
<dbReference type="EC" id="1.3.8.1" evidence="9"/>
<evidence type="ECO:0000256" key="4">
    <source>
        <dbReference type="ARBA" id="ARBA00022630"/>
    </source>
</evidence>
<dbReference type="InterPro" id="IPR009100">
    <property type="entry name" value="AcylCoA_DH/oxidase_NM_dom_sf"/>
</dbReference>
<dbReference type="CDD" id="cd00729">
    <property type="entry name" value="rubredoxin_SM"/>
    <property type="match status" value="1"/>
</dbReference>
<dbReference type="PANTHER" id="PTHR43884">
    <property type="entry name" value="ACYL-COA DEHYDROGENASE"/>
    <property type="match status" value="1"/>
</dbReference>
<dbReference type="InterPro" id="IPR009075">
    <property type="entry name" value="AcylCo_DH/oxidase_C"/>
</dbReference>
<dbReference type="InterPro" id="IPR046373">
    <property type="entry name" value="Acyl-CoA_Oxase/DH_mid-dom_sf"/>
</dbReference>
<dbReference type="GO" id="GO:0050660">
    <property type="term" value="F:flavin adenine dinucleotide binding"/>
    <property type="evidence" value="ECO:0007669"/>
    <property type="project" value="InterPro"/>
</dbReference>